<proteinExistence type="predicted"/>
<dbReference type="Proteomes" id="UP001163321">
    <property type="component" value="Chromosome 1"/>
</dbReference>
<organism evidence="1 2">
    <name type="scientific">Peronosclerospora sorghi</name>
    <dbReference type="NCBI Taxonomy" id="230839"/>
    <lineage>
        <taxon>Eukaryota</taxon>
        <taxon>Sar</taxon>
        <taxon>Stramenopiles</taxon>
        <taxon>Oomycota</taxon>
        <taxon>Peronosporomycetes</taxon>
        <taxon>Peronosporales</taxon>
        <taxon>Peronosporaceae</taxon>
        <taxon>Peronosclerospora</taxon>
    </lineage>
</organism>
<protein>
    <submittedName>
        <fullName evidence="1">Uncharacterized protein</fullName>
    </submittedName>
</protein>
<accession>A0ACC0WXN7</accession>
<sequence length="62" mass="7088">MVLDSLEERLMRGDVPAFLYTIPFFHNPTGAVMSSDRCKRLSGLHRIMGSISFPMIRIICFI</sequence>
<keyword evidence="2" id="KW-1185">Reference proteome</keyword>
<reference evidence="1 2" key="1">
    <citation type="journal article" date="2022" name="bioRxiv">
        <title>The genome of the oomycete Peronosclerospora sorghi, a cosmopolitan pathogen of maize and sorghum, is inflated with dispersed pseudogenes.</title>
        <authorList>
            <person name="Fletcher K."/>
            <person name="Martin F."/>
            <person name="Isakeit T."/>
            <person name="Cavanaugh K."/>
            <person name="Magill C."/>
            <person name="Michelmore R."/>
        </authorList>
    </citation>
    <scope>NUCLEOTIDE SEQUENCE [LARGE SCALE GENOMIC DNA]</scope>
    <source>
        <strain evidence="1">P6</strain>
    </source>
</reference>
<name>A0ACC0WXN7_9STRA</name>
<evidence type="ECO:0000313" key="2">
    <source>
        <dbReference type="Proteomes" id="UP001163321"/>
    </source>
</evidence>
<dbReference type="EMBL" id="CM047580">
    <property type="protein sequence ID" value="KAI9922461.1"/>
    <property type="molecule type" value="Genomic_DNA"/>
</dbReference>
<gene>
    <name evidence="1" type="ORF">PsorP6_001203</name>
</gene>
<evidence type="ECO:0000313" key="1">
    <source>
        <dbReference type="EMBL" id="KAI9922461.1"/>
    </source>
</evidence>
<comment type="caution">
    <text evidence="1">The sequence shown here is derived from an EMBL/GenBank/DDBJ whole genome shotgun (WGS) entry which is preliminary data.</text>
</comment>